<name>A0ABR9ZZ98_9FIRM</name>
<protein>
    <submittedName>
        <fullName evidence="1">Uncharacterized protein</fullName>
    </submittedName>
</protein>
<reference evidence="1 2" key="1">
    <citation type="submission" date="2020-11" db="EMBL/GenBank/DDBJ databases">
        <title>Fusibacter basophilias sp. nov.</title>
        <authorList>
            <person name="Qiu D."/>
        </authorList>
    </citation>
    <scope>NUCLEOTIDE SEQUENCE [LARGE SCALE GENOMIC DNA]</scope>
    <source>
        <strain evidence="1 2">Q10-2</strain>
    </source>
</reference>
<sequence length="71" mass="8296">MQAFDRIHEYSKLVCDQIRWEKAHEPVLKEIEAHITDQRDAYIEDGLETYEATECAIRQMGDPIMVGTQQT</sequence>
<dbReference type="EMBL" id="JADKNH010000020">
    <property type="protein sequence ID" value="MBF4695783.1"/>
    <property type="molecule type" value="Genomic_DNA"/>
</dbReference>
<evidence type="ECO:0000313" key="1">
    <source>
        <dbReference type="EMBL" id="MBF4695783.1"/>
    </source>
</evidence>
<proteinExistence type="predicted"/>
<accession>A0ABR9ZZ98</accession>
<dbReference type="RefSeq" id="WP_194704020.1">
    <property type="nucleotide sequence ID" value="NZ_JADKNH010000020.1"/>
</dbReference>
<keyword evidence="2" id="KW-1185">Reference proteome</keyword>
<gene>
    <name evidence="1" type="ORF">ISU02_22020</name>
</gene>
<organism evidence="1 2">
    <name type="scientific">Fusibacter ferrireducens</name>
    <dbReference type="NCBI Taxonomy" id="2785058"/>
    <lineage>
        <taxon>Bacteria</taxon>
        <taxon>Bacillati</taxon>
        <taxon>Bacillota</taxon>
        <taxon>Clostridia</taxon>
        <taxon>Eubacteriales</taxon>
        <taxon>Eubacteriales Family XII. Incertae Sedis</taxon>
        <taxon>Fusibacter</taxon>
    </lineage>
</organism>
<evidence type="ECO:0000313" key="2">
    <source>
        <dbReference type="Proteomes" id="UP000614200"/>
    </source>
</evidence>
<dbReference type="NCBIfam" id="NF038403">
    <property type="entry name" value="perm_prefix_1"/>
    <property type="match status" value="1"/>
</dbReference>
<dbReference type="Proteomes" id="UP000614200">
    <property type="component" value="Unassembled WGS sequence"/>
</dbReference>
<comment type="caution">
    <text evidence="1">The sequence shown here is derived from an EMBL/GenBank/DDBJ whole genome shotgun (WGS) entry which is preliminary data.</text>
</comment>
<dbReference type="InterPro" id="IPR047928">
    <property type="entry name" value="Perm_prefix_1"/>
</dbReference>